<evidence type="ECO:0000313" key="2">
    <source>
        <dbReference type="Proteomes" id="UP001163324"/>
    </source>
</evidence>
<comment type="caution">
    <text evidence="1">The sequence shown here is derived from an EMBL/GenBank/DDBJ whole genome shotgun (WGS) entry which is preliminary data.</text>
</comment>
<gene>
    <name evidence="1" type="ORF">N3K66_005726</name>
</gene>
<dbReference type="EMBL" id="CM047944">
    <property type="protein sequence ID" value="KAI9899265.1"/>
    <property type="molecule type" value="Genomic_DNA"/>
</dbReference>
<name>A0ACC0V0H6_9HYPO</name>
<accession>A0ACC0V0H6</accession>
<keyword evidence="2" id="KW-1185">Reference proteome</keyword>
<evidence type="ECO:0000313" key="1">
    <source>
        <dbReference type="EMBL" id="KAI9899265.1"/>
    </source>
</evidence>
<protein>
    <submittedName>
        <fullName evidence="1">Uncharacterized protein</fullName>
    </submittedName>
</protein>
<sequence length="441" mass="49155">MASIPELVIANGGITANVAIPAEGMKEGEAAELTVVEKALSDPEDEAFAFWARHCVPTIKSLLKNVGSYTPEEQISHIRFVEKYIVPALGSKPEKERARSLLTINGGPLETSVNVSDNGKPCVRFTIEPHMPDSDILEDSPIPGVARGVGADLGWFKQLAAELFPNQEEIEIMKTKMPKDSRSIPRVMTAFDLDGGDRSMKAYFYPVIKNMASGVNTDKVCIETIKKLEPLGKAFIPALEYIQSYRQIIQPEKALITVLGIDCIDPHQGARVKLYMNPRSNTFEAIEDHVTFGGKAKDKETMDGLAILREMWHLFFHEPQTMDAAYSKPVNVPKSGHQGMVSSWELKPGVEKPEVKVYVPLFQYFKSDRAIADSLEKAFGLRGWDWGTEGTYRNILADAFGKDTVDDEVETPLLHSYISFNFSQKKGAYMTAYVAPFIRWE</sequence>
<organism evidence="1 2">
    <name type="scientific">Trichothecium roseum</name>
    <dbReference type="NCBI Taxonomy" id="47278"/>
    <lineage>
        <taxon>Eukaryota</taxon>
        <taxon>Fungi</taxon>
        <taxon>Dikarya</taxon>
        <taxon>Ascomycota</taxon>
        <taxon>Pezizomycotina</taxon>
        <taxon>Sordariomycetes</taxon>
        <taxon>Hypocreomycetidae</taxon>
        <taxon>Hypocreales</taxon>
        <taxon>Hypocreales incertae sedis</taxon>
        <taxon>Trichothecium</taxon>
    </lineage>
</organism>
<reference evidence="1" key="1">
    <citation type="submission" date="2022-10" db="EMBL/GenBank/DDBJ databases">
        <title>Complete Genome of Trichothecium roseum strain YXFP-22015, a Plant Pathogen Isolated from Citrus.</title>
        <authorList>
            <person name="Wang Y."/>
            <person name="Zhu L."/>
        </authorList>
    </citation>
    <scope>NUCLEOTIDE SEQUENCE</scope>
    <source>
        <strain evidence="1">YXFP-22015</strain>
    </source>
</reference>
<dbReference type="Proteomes" id="UP001163324">
    <property type="component" value="Chromosome 5"/>
</dbReference>
<proteinExistence type="predicted"/>